<organism evidence="1 2">
    <name type="scientific">Acidiphilium iwatense</name>
    <dbReference type="NCBI Taxonomy" id="768198"/>
    <lineage>
        <taxon>Bacteria</taxon>
        <taxon>Pseudomonadati</taxon>
        <taxon>Pseudomonadota</taxon>
        <taxon>Alphaproteobacteria</taxon>
        <taxon>Acetobacterales</taxon>
        <taxon>Acidocellaceae</taxon>
        <taxon>Acidiphilium</taxon>
    </lineage>
</organism>
<keyword evidence="2" id="KW-1185">Reference proteome</keyword>
<dbReference type="EMBL" id="JAKGBZ010000047">
    <property type="protein sequence ID" value="MCF3948342.1"/>
    <property type="molecule type" value="Genomic_DNA"/>
</dbReference>
<comment type="caution">
    <text evidence="1">The sequence shown here is derived from an EMBL/GenBank/DDBJ whole genome shotgun (WGS) entry which is preliminary data.</text>
</comment>
<accession>A0ABS9E3W6</accession>
<proteinExistence type="predicted"/>
<evidence type="ECO:0000313" key="2">
    <source>
        <dbReference type="Proteomes" id="UP001521209"/>
    </source>
</evidence>
<protein>
    <submittedName>
        <fullName evidence="1">Uncharacterized protein</fullName>
    </submittedName>
</protein>
<sequence>MAKEFVREILEKFNNSGGRKTGRRPLPYAGTHDRDAMDFGDRVPELPISYQIFRFLYSMLLKPETSLVWELIVAITSTVRSGRRWAGLVA</sequence>
<name>A0ABS9E3W6_9PROT</name>
<gene>
    <name evidence="1" type="ORF">L2A60_16850</name>
</gene>
<reference evidence="1 2" key="1">
    <citation type="submission" date="2022-01" db="EMBL/GenBank/DDBJ databases">
        <authorList>
            <person name="Won M."/>
            <person name="Kim S.-J."/>
            <person name="Kwon S.-W."/>
        </authorList>
    </citation>
    <scope>NUCLEOTIDE SEQUENCE [LARGE SCALE GENOMIC DNA]</scope>
    <source>
        <strain evidence="1 2">KCTC 23505</strain>
    </source>
</reference>
<dbReference type="RefSeq" id="WP_235705628.1">
    <property type="nucleotide sequence ID" value="NZ_JAKGBZ010000047.1"/>
</dbReference>
<evidence type="ECO:0000313" key="1">
    <source>
        <dbReference type="EMBL" id="MCF3948342.1"/>
    </source>
</evidence>
<dbReference type="Proteomes" id="UP001521209">
    <property type="component" value="Unassembled WGS sequence"/>
</dbReference>